<comment type="caution">
    <text evidence="3">The sequence shown here is derived from an EMBL/GenBank/DDBJ whole genome shotgun (WGS) entry which is preliminary data.</text>
</comment>
<proteinExistence type="predicted"/>
<dbReference type="InterPro" id="IPR039537">
    <property type="entry name" value="Retrotran_Ty1/copia-like"/>
</dbReference>
<evidence type="ECO:0000313" key="3">
    <source>
        <dbReference type="EMBL" id="KAL2608965.1"/>
    </source>
</evidence>
<dbReference type="PANTHER" id="PTHR42648:SF28">
    <property type="entry name" value="TRANSPOSON-ENCODED PROTEIN WITH RIBONUCLEASE H-LIKE AND RETROVIRUS ZINC FINGER-LIKE DOMAINS"/>
    <property type="match status" value="1"/>
</dbReference>
<dbReference type="Pfam" id="PF25597">
    <property type="entry name" value="SH3_retrovirus"/>
    <property type="match status" value="1"/>
</dbReference>
<dbReference type="Proteomes" id="UP001605036">
    <property type="component" value="Unassembled WGS sequence"/>
</dbReference>
<organism evidence="3 4">
    <name type="scientific">Riccia fluitans</name>
    <dbReference type="NCBI Taxonomy" id="41844"/>
    <lineage>
        <taxon>Eukaryota</taxon>
        <taxon>Viridiplantae</taxon>
        <taxon>Streptophyta</taxon>
        <taxon>Embryophyta</taxon>
        <taxon>Marchantiophyta</taxon>
        <taxon>Marchantiopsida</taxon>
        <taxon>Marchantiidae</taxon>
        <taxon>Marchantiales</taxon>
        <taxon>Ricciaceae</taxon>
        <taxon>Riccia</taxon>
    </lineage>
</organism>
<dbReference type="InterPro" id="IPR057670">
    <property type="entry name" value="SH3_retrovirus"/>
</dbReference>
<dbReference type="AlphaFoldDB" id="A0ABD1XJL1"/>
<feature type="compositionally biased region" description="Basic and acidic residues" evidence="1">
    <location>
        <begin position="110"/>
        <end position="127"/>
    </location>
</feature>
<reference evidence="3 4" key="1">
    <citation type="submission" date="2024-09" db="EMBL/GenBank/DDBJ databases">
        <title>Chromosome-scale assembly of Riccia fluitans.</title>
        <authorList>
            <person name="Paukszto L."/>
            <person name="Sawicki J."/>
            <person name="Karawczyk K."/>
            <person name="Piernik-Szablinska J."/>
            <person name="Szczecinska M."/>
            <person name="Mazdziarz M."/>
        </authorList>
    </citation>
    <scope>NUCLEOTIDE SEQUENCE [LARGE SCALE GENOMIC DNA]</scope>
    <source>
        <strain evidence="3">Rf_01</strain>
        <tissue evidence="3">Aerial parts of the thallus</tissue>
    </source>
</reference>
<protein>
    <recommendedName>
        <fullName evidence="2">Retroviral polymerase SH3-like domain-containing protein</fullName>
    </recommendedName>
</protein>
<sequence>MLSHSSLPPKFWTEAINTATYLVNLSPCSVVQLKTPFELWHKRVPDYSKLQVFGCDAYAHTPRENRTKLDPKVKKCYFLGYQQSVKGYRLWDPVDYKLIVNRDVSFSEARSLKEGEKSQAPDIDKGESQPSGVEGEIIHDIDYDAPQGDTPTVVEDVFEPKEHVEEHERVGRPVDRPPNDDKLESSVRWSSRVKSALERYGVWFPSNQVDEHDNEDDVYALIMEEGKPSSFEEAQNLVEKAEWTAAMRKEMKSFNDNKTWELV</sequence>
<gene>
    <name evidence="3" type="ORF">R1flu_027538</name>
</gene>
<evidence type="ECO:0000259" key="2">
    <source>
        <dbReference type="Pfam" id="PF25597"/>
    </source>
</evidence>
<keyword evidence="4" id="KW-1185">Reference proteome</keyword>
<feature type="region of interest" description="Disordered" evidence="1">
    <location>
        <begin position="110"/>
        <end position="132"/>
    </location>
</feature>
<evidence type="ECO:0000256" key="1">
    <source>
        <dbReference type="SAM" id="MobiDB-lite"/>
    </source>
</evidence>
<feature type="region of interest" description="Disordered" evidence="1">
    <location>
        <begin position="162"/>
        <end position="184"/>
    </location>
</feature>
<dbReference type="InterPro" id="IPR012337">
    <property type="entry name" value="RNaseH-like_sf"/>
</dbReference>
<dbReference type="EMBL" id="JBHFFA010000008">
    <property type="protein sequence ID" value="KAL2608965.1"/>
    <property type="molecule type" value="Genomic_DNA"/>
</dbReference>
<feature type="domain" description="Retroviral polymerase SH3-like" evidence="2">
    <location>
        <begin position="55"/>
        <end position="116"/>
    </location>
</feature>
<name>A0ABD1XJL1_9MARC</name>
<accession>A0ABD1XJL1</accession>
<dbReference type="SUPFAM" id="SSF53098">
    <property type="entry name" value="Ribonuclease H-like"/>
    <property type="match status" value="1"/>
</dbReference>
<dbReference type="PANTHER" id="PTHR42648">
    <property type="entry name" value="TRANSPOSASE, PUTATIVE-RELATED"/>
    <property type="match status" value="1"/>
</dbReference>
<evidence type="ECO:0000313" key="4">
    <source>
        <dbReference type="Proteomes" id="UP001605036"/>
    </source>
</evidence>